<dbReference type="EMBL" id="CM023481">
    <property type="protein sequence ID" value="KAH6947581.1"/>
    <property type="molecule type" value="Genomic_DNA"/>
</dbReference>
<sequence>MLQAFKARWRRVIRYDIVPGSSVLPPPTSLPAFPGLGSRSGVVWSGAGDACVVPSRRYGEPGARGRSRSRPNRRRRCWIPGFVPRMSSTVRVRAGLSLCSDLRANKIATKEATAIYGRE</sequence>
<keyword evidence="2" id="KW-1185">Reference proteome</keyword>
<dbReference type="Proteomes" id="UP000821845">
    <property type="component" value="Chromosome 1"/>
</dbReference>
<evidence type="ECO:0000313" key="1">
    <source>
        <dbReference type="EMBL" id="KAH6947581.1"/>
    </source>
</evidence>
<accession>A0ACB7TK90</accession>
<gene>
    <name evidence="1" type="ORF">HPB50_020158</name>
</gene>
<organism evidence="1 2">
    <name type="scientific">Hyalomma asiaticum</name>
    <name type="common">Tick</name>
    <dbReference type="NCBI Taxonomy" id="266040"/>
    <lineage>
        <taxon>Eukaryota</taxon>
        <taxon>Metazoa</taxon>
        <taxon>Ecdysozoa</taxon>
        <taxon>Arthropoda</taxon>
        <taxon>Chelicerata</taxon>
        <taxon>Arachnida</taxon>
        <taxon>Acari</taxon>
        <taxon>Parasitiformes</taxon>
        <taxon>Ixodida</taxon>
        <taxon>Ixodoidea</taxon>
        <taxon>Ixodidae</taxon>
        <taxon>Hyalomminae</taxon>
        <taxon>Hyalomma</taxon>
    </lineage>
</organism>
<comment type="caution">
    <text evidence="1">The sequence shown here is derived from an EMBL/GenBank/DDBJ whole genome shotgun (WGS) entry which is preliminary data.</text>
</comment>
<protein>
    <submittedName>
        <fullName evidence="1">Uncharacterized protein</fullName>
    </submittedName>
</protein>
<name>A0ACB7TK90_HYAAI</name>
<reference evidence="1" key="1">
    <citation type="submission" date="2020-05" db="EMBL/GenBank/DDBJ databases">
        <title>Large-scale comparative analyses of tick genomes elucidate their genetic diversity and vector capacities.</title>
        <authorList>
            <person name="Jia N."/>
            <person name="Wang J."/>
            <person name="Shi W."/>
            <person name="Du L."/>
            <person name="Sun Y."/>
            <person name="Zhan W."/>
            <person name="Jiang J."/>
            <person name="Wang Q."/>
            <person name="Zhang B."/>
            <person name="Ji P."/>
            <person name="Sakyi L.B."/>
            <person name="Cui X."/>
            <person name="Yuan T."/>
            <person name="Jiang B."/>
            <person name="Yang W."/>
            <person name="Lam T.T.-Y."/>
            <person name="Chang Q."/>
            <person name="Ding S."/>
            <person name="Wang X."/>
            <person name="Zhu J."/>
            <person name="Ruan X."/>
            <person name="Zhao L."/>
            <person name="Wei J."/>
            <person name="Que T."/>
            <person name="Du C."/>
            <person name="Cheng J."/>
            <person name="Dai P."/>
            <person name="Han X."/>
            <person name="Huang E."/>
            <person name="Gao Y."/>
            <person name="Liu J."/>
            <person name="Shao H."/>
            <person name="Ye R."/>
            <person name="Li L."/>
            <person name="Wei W."/>
            <person name="Wang X."/>
            <person name="Wang C."/>
            <person name="Yang T."/>
            <person name="Huo Q."/>
            <person name="Li W."/>
            <person name="Guo W."/>
            <person name="Chen H."/>
            <person name="Zhou L."/>
            <person name="Ni X."/>
            <person name="Tian J."/>
            <person name="Zhou Y."/>
            <person name="Sheng Y."/>
            <person name="Liu T."/>
            <person name="Pan Y."/>
            <person name="Xia L."/>
            <person name="Li J."/>
            <person name="Zhao F."/>
            <person name="Cao W."/>
        </authorList>
    </citation>
    <scope>NUCLEOTIDE SEQUENCE</scope>
    <source>
        <strain evidence="1">Hyas-2018</strain>
    </source>
</reference>
<evidence type="ECO:0000313" key="2">
    <source>
        <dbReference type="Proteomes" id="UP000821845"/>
    </source>
</evidence>
<proteinExistence type="predicted"/>